<dbReference type="EC" id="6.3.3.2" evidence="5"/>
<evidence type="ECO:0000313" key="7">
    <source>
        <dbReference type="Proteomes" id="UP000284779"/>
    </source>
</evidence>
<dbReference type="AlphaFoldDB" id="A0A413R9S7"/>
<dbReference type="InterPro" id="IPR037171">
    <property type="entry name" value="NagB/RpiA_transferase-like"/>
</dbReference>
<evidence type="ECO:0000256" key="3">
    <source>
        <dbReference type="ARBA" id="ARBA00022840"/>
    </source>
</evidence>
<gene>
    <name evidence="6" type="ORF">DW944_05275</name>
</gene>
<comment type="caution">
    <text evidence="6">The sequence shown here is derived from an EMBL/GenBank/DDBJ whole genome shotgun (WGS) entry which is preliminary data.</text>
</comment>
<dbReference type="GO" id="GO:0005524">
    <property type="term" value="F:ATP binding"/>
    <property type="evidence" value="ECO:0007669"/>
    <property type="project" value="UniProtKB-KW"/>
</dbReference>
<reference evidence="6 7" key="1">
    <citation type="submission" date="2018-08" db="EMBL/GenBank/DDBJ databases">
        <title>A genome reference for cultivated species of the human gut microbiota.</title>
        <authorList>
            <person name="Zou Y."/>
            <person name="Xue W."/>
            <person name="Luo G."/>
        </authorList>
    </citation>
    <scope>NUCLEOTIDE SEQUENCE [LARGE SCALE GENOMIC DNA]</scope>
    <source>
        <strain evidence="6 7">AM44-11BH</strain>
    </source>
</reference>
<organism evidence="6 7">
    <name type="scientific">Eubacterium ventriosum</name>
    <dbReference type="NCBI Taxonomy" id="39496"/>
    <lineage>
        <taxon>Bacteria</taxon>
        <taxon>Bacillati</taxon>
        <taxon>Bacillota</taxon>
        <taxon>Clostridia</taxon>
        <taxon>Eubacteriales</taxon>
        <taxon>Eubacteriaceae</taxon>
        <taxon>Eubacterium</taxon>
    </lineage>
</organism>
<dbReference type="GO" id="GO:0030272">
    <property type="term" value="F:5-formyltetrahydrofolate cyclo-ligase activity"/>
    <property type="evidence" value="ECO:0007669"/>
    <property type="project" value="UniProtKB-EC"/>
</dbReference>
<dbReference type="Gene3D" id="3.40.50.10420">
    <property type="entry name" value="NagB/RpiA/CoA transferase-like"/>
    <property type="match status" value="1"/>
</dbReference>
<dbReference type="NCBIfam" id="TIGR02727">
    <property type="entry name" value="MTHFS_bact"/>
    <property type="match status" value="1"/>
</dbReference>
<keyword evidence="6" id="KW-0436">Ligase</keyword>
<dbReference type="PANTHER" id="PTHR23407:SF1">
    <property type="entry name" value="5-FORMYLTETRAHYDROFOLATE CYCLO-LIGASE"/>
    <property type="match status" value="1"/>
</dbReference>
<dbReference type="EMBL" id="QSFD01000004">
    <property type="protein sequence ID" value="RHA19146.1"/>
    <property type="molecule type" value="Genomic_DNA"/>
</dbReference>
<dbReference type="InterPro" id="IPR002698">
    <property type="entry name" value="FTHF_cligase"/>
</dbReference>
<evidence type="ECO:0000256" key="4">
    <source>
        <dbReference type="PIRSR" id="PIRSR006806-1"/>
    </source>
</evidence>
<comment type="catalytic activity">
    <reaction evidence="5">
        <text>(6S)-5-formyl-5,6,7,8-tetrahydrofolate + ATP = (6R)-5,10-methenyltetrahydrofolate + ADP + phosphate</text>
        <dbReference type="Rhea" id="RHEA:10488"/>
        <dbReference type="ChEBI" id="CHEBI:30616"/>
        <dbReference type="ChEBI" id="CHEBI:43474"/>
        <dbReference type="ChEBI" id="CHEBI:57455"/>
        <dbReference type="ChEBI" id="CHEBI:57457"/>
        <dbReference type="ChEBI" id="CHEBI:456216"/>
        <dbReference type="EC" id="6.3.3.2"/>
    </reaction>
</comment>
<comment type="similarity">
    <text evidence="1 5">Belongs to the 5-formyltetrahydrofolate cyclo-ligase family.</text>
</comment>
<evidence type="ECO:0000256" key="1">
    <source>
        <dbReference type="ARBA" id="ARBA00010638"/>
    </source>
</evidence>
<dbReference type="PANTHER" id="PTHR23407">
    <property type="entry name" value="ATPASE INHIBITOR/5-FORMYLTETRAHYDROFOLATE CYCLO-LIGASE"/>
    <property type="match status" value="1"/>
</dbReference>
<keyword evidence="7" id="KW-1185">Reference proteome</keyword>
<dbReference type="Proteomes" id="UP000284779">
    <property type="component" value="Unassembled WGS sequence"/>
</dbReference>
<keyword evidence="3 4" id="KW-0067">ATP-binding</keyword>
<dbReference type="GO" id="GO:0046872">
    <property type="term" value="F:metal ion binding"/>
    <property type="evidence" value="ECO:0007669"/>
    <property type="project" value="UniProtKB-KW"/>
</dbReference>
<dbReference type="Pfam" id="PF01812">
    <property type="entry name" value="5-FTHF_cyc-lig"/>
    <property type="match status" value="1"/>
</dbReference>
<dbReference type="RefSeq" id="WP_117970159.1">
    <property type="nucleotide sequence ID" value="NZ_CAUBDO010000010.1"/>
</dbReference>
<name>A0A413R9S7_9FIRM</name>
<feature type="binding site" evidence="4">
    <location>
        <begin position="128"/>
        <end position="136"/>
    </location>
    <ligand>
        <name>ATP</name>
        <dbReference type="ChEBI" id="CHEBI:30616"/>
    </ligand>
</feature>
<evidence type="ECO:0000256" key="5">
    <source>
        <dbReference type="RuleBase" id="RU361279"/>
    </source>
</evidence>
<keyword evidence="5" id="KW-0460">Magnesium</keyword>
<accession>A0A413R9S7</accession>
<protein>
    <recommendedName>
        <fullName evidence="5">5-formyltetrahydrofolate cyclo-ligase</fullName>
        <ecNumber evidence="5">6.3.3.2</ecNumber>
    </recommendedName>
</protein>
<feature type="binding site" evidence="4">
    <location>
        <begin position="4"/>
        <end position="8"/>
    </location>
    <ligand>
        <name>ATP</name>
        <dbReference type="ChEBI" id="CHEBI:30616"/>
    </ligand>
</feature>
<dbReference type="GO" id="GO:0035999">
    <property type="term" value="P:tetrahydrofolate interconversion"/>
    <property type="evidence" value="ECO:0007669"/>
    <property type="project" value="TreeGrafter"/>
</dbReference>
<evidence type="ECO:0000313" key="6">
    <source>
        <dbReference type="EMBL" id="RHA19146.1"/>
    </source>
</evidence>
<dbReference type="SUPFAM" id="SSF100950">
    <property type="entry name" value="NagB/RpiA/CoA transferase-like"/>
    <property type="match status" value="1"/>
</dbReference>
<proteinExistence type="inferred from homology"/>
<sequence>MTDKKQLRKELITKRKKMTDEEFSKKSLRICNRLLNNSQYLKSKVIYCYYSVNKEVDLLPFIKQALEDGKIIAFPKVKGQNMDFFEVKSLEELEPGYFNIPEPPETTPAPKGDLIIVPGVAFSKKGERLGYGGGFYDRFLEHHKIYTIGVAYDFQIMNSLPTEEHDRKLNEIISN</sequence>
<comment type="cofactor">
    <cofactor evidence="5">
        <name>Mg(2+)</name>
        <dbReference type="ChEBI" id="CHEBI:18420"/>
    </cofactor>
</comment>
<dbReference type="InterPro" id="IPR024185">
    <property type="entry name" value="FTHF_cligase-like_sf"/>
</dbReference>
<dbReference type="GO" id="GO:0009396">
    <property type="term" value="P:folic acid-containing compound biosynthetic process"/>
    <property type="evidence" value="ECO:0007669"/>
    <property type="project" value="TreeGrafter"/>
</dbReference>
<dbReference type="PIRSF" id="PIRSF006806">
    <property type="entry name" value="FTHF_cligase"/>
    <property type="match status" value="1"/>
</dbReference>
<keyword evidence="2 4" id="KW-0547">Nucleotide-binding</keyword>
<keyword evidence="5" id="KW-0479">Metal-binding</keyword>
<evidence type="ECO:0000256" key="2">
    <source>
        <dbReference type="ARBA" id="ARBA00022741"/>
    </source>
</evidence>
<feature type="binding site" evidence="4">
    <location>
        <position position="55"/>
    </location>
    <ligand>
        <name>substrate</name>
    </ligand>
</feature>